<accession>A0A5J9U3Z3</accession>
<organism evidence="3 4">
    <name type="scientific">Eragrostis curvula</name>
    <name type="common">weeping love grass</name>
    <dbReference type="NCBI Taxonomy" id="38414"/>
    <lineage>
        <taxon>Eukaryota</taxon>
        <taxon>Viridiplantae</taxon>
        <taxon>Streptophyta</taxon>
        <taxon>Embryophyta</taxon>
        <taxon>Tracheophyta</taxon>
        <taxon>Spermatophyta</taxon>
        <taxon>Magnoliopsida</taxon>
        <taxon>Liliopsida</taxon>
        <taxon>Poales</taxon>
        <taxon>Poaceae</taxon>
        <taxon>PACMAD clade</taxon>
        <taxon>Chloridoideae</taxon>
        <taxon>Eragrostideae</taxon>
        <taxon>Eragrostidinae</taxon>
        <taxon>Eragrostis</taxon>
    </lineage>
</organism>
<evidence type="ECO:0000313" key="4">
    <source>
        <dbReference type="Proteomes" id="UP000324897"/>
    </source>
</evidence>
<protein>
    <submittedName>
        <fullName evidence="3">Uncharacterized protein</fullName>
    </submittedName>
</protein>
<name>A0A5J9U3Z3_9POAL</name>
<evidence type="ECO:0000256" key="1">
    <source>
        <dbReference type="SAM" id="Coils"/>
    </source>
</evidence>
<feature type="non-terminal residue" evidence="3">
    <location>
        <position position="1"/>
    </location>
</feature>
<keyword evidence="1" id="KW-0175">Coiled coil</keyword>
<feature type="compositionally biased region" description="Basic residues" evidence="2">
    <location>
        <begin position="21"/>
        <end position="31"/>
    </location>
</feature>
<keyword evidence="4" id="KW-1185">Reference proteome</keyword>
<dbReference type="EMBL" id="RWGY01000029">
    <property type="protein sequence ID" value="TVU18167.1"/>
    <property type="molecule type" value="Genomic_DNA"/>
</dbReference>
<feature type="region of interest" description="Disordered" evidence="2">
    <location>
        <begin position="1"/>
        <end position="50"/>
    </location>
</feature>
<gene>
    <name evidence="3" type="ORF">EJB05_34245</name>
</gene>
<comment type="caution">
    <text evidence="3">The sequence shown here is derived from an EMBL/GenBank/DDBJ whole genome shotgun (WGS) entry which is preliminary data.</text>
</comment>
<evidence type="ECO:0000313" key="3">
    <source>
        <dbReference type="EMBL" id="TVU18167.1"/>
    </source>
</evidence>
<reference evidence="3 4" key="1">
    <citation type="journal article" date="2019" name="Sci. Rep.">
        <title>A high-quality genome of Eragrostis curvula grass provides insights into Poaceae evolution and supports new strategies to enhance forage quality.</title>
        <authorList>
            <person name="Carballo J."/>
            <person name="Santos B.A.C.M."/>
            <person name="Zappacosta D."/>
            <person name="Garbus I."/>
            <person name="Selva J.P."/>
            <person name="Gallo C.A."/>
            <person name="Diaz A."/>
            <person name="Albertini E."/>
            <person name="Caccamo M."/>
            <person name="Echenique V."/>
        </authorList>
    </citation>
    <scope>NUCLEOTIDE SEQUENCE [LARGE SCALE GENOMIC DNA]</scope>
    <source>
        <strain evidence="4">cv. Victoria</strain>
        <tissue evidence="3">Leaf</tissue>
    </source>
</reference>
<feature type="coiled-coil region" evidence="1">
    <location>
        <begin position="53"/>
        <end position="110"/>
    </location>
</feature>
<sequence length="111" mass="12764">MYPSLRDKLREREQTKLSKLSTKKASKNSKNSKKDSTKDPNISSPSFKLPCSKRQYIPQINELSRTIKKLEEETAAKDGSTGQIVIKLRMEMYKKEKEELLEEGSAAEREV</sequence>
<dbReference type="Gramene" id="TVU18167">
    <property type="protein sequence ID" value="TVU18167"/>
    <property type="gene ID" value="EJB05_34245"/>
</dbReference>
<dbReference type="Proteomes" id="UP000324897">
    <property type="component" value="Chromosome 7"/>
</dbReference>
<proteinExistence type="predicted"/>
<feature type="compositionally biased region" description="Basic and acidic residues" evidence="2">
    <location>
        <begin position="1"/>
        <end position="16"/>
    </location>
</feature>
<evidence type="ECO:0000256" key="2">
    <source>
        <dbReference type="SAM" id="MobiDB-lite"/>
    </source>
</evidence>
<dbReference type="AlphaFoldDB" id="A0A5J9U3Z3"/>